<dbReference type="CDD" id="cd06088">
    <property type="entry name" value="KOW_RPL14"/>
    <property type="match status" value="1"/>
</dbReference>
<name>A0ABU0L4M8_9BACL</name>
<protein>
    <submittedName>
        <fullName evidence="3">Ribosomal protein L14E/L6E/L27E</fullName>
    </submittedName>
</protein>
<organism evidence="3 4">
    <name type="scientific">Paenibacillus brasilensis</name>
    <dbReference type="NCBI Taxonomy" id="128574"/>
    <lineage>
        <taxon>Bacteria</taxon>
        <taxon>Bacillati</taxon>
        <taxon>Bacillota</taxon>
        <taxon>Bacilli</taxon>
        <taxon>Bacillales</taxon>
        <taxon>Paenibacillaceae</taxon>
        <taxon>Paenibacillus</taxon>
    </lineage>
</organism>
<evidence type="ECO:0000313" key="4">
    <source>
        <dbReference type="Proteomes" id="UP001242811"/>
    </source>
</evidence>
<dbReference type="GO" id="GO:0005840">
    <property type="term" value="C:ribosome"/>
    <property type="evidence" value="ECO:0007669"/>
    <property type="project" value="UniProtKB-KW"/>
</dbReference>
<dbReference type="EMBL" id="JAUSWA010000033">
    <property type="protein sequence ID" value="MDQ0496258.1"/>
    <property type="molecule type" value="Genomic_DNA"/>
</dbReference>
<keyword evidence="4" id="KW-1185">Reference proteome</keyword>
<accession>A0ABU0L4M8</accession>
<sequence>MIGMIQQGNLQIGQLVKILKGRGAGQIAVVVSIADSRFVYIADGDKRKFDQAKKKNVLHLMPQSKISSEIVNSLNESGRVTNGKLRHAVKTFLDSSEYQAEEKGD</sequence>
<dbReference type="Gene3D" id="2.30.30.30">
    <property type="match status" value="1"/>
</dbReference>
<proteinExistence type="predicted"/>
<evidence type="ECO:0000256" key="2">
    <source>
        <dbReference type="ARBA" id="ARBA00023274"/>
    </source>
</evidence>
<dbReference type="InterPro" id="IPR014722">
    <property type="entry name" value="Rib_uL2_dom2"/>
</dbReference>
<comment type="caution">
    <text evidence="3">The sequence shown here is derived from an EMBL/GenBank/DDBJ whole genome shotgun (WGS) entry which is preliminary data.</text>
</comment>
<gene>
    <name evidence="3" type="ORF">QOZ95_004447</name>
</gene>
<evidence type="ECO:0000313" key="3">
    <source>
        <dbReference type="EMBL" id="MDQ0496258.1"/>
    </source>
</evidence>
<reference evidence="3 4" key="1">
    <citation type="submission" date="2023-07" db="EMBL/GenBank/DDBJ databases">
        <title>Genomic Encyclopedia of Type Strains, Phase IV (KMG-IV): sequencing the most valuable type-strain genomes for metagenomic binning, comparative biology and taxonomic classification.</title>
        <authorList>
            <person name="Goeker M."/>
        </authorList>
    </citation>
    <scope>NUCLEOTIDE SEQUENCE [LARGE SCALE GENOMIC DNA]</scope>
    <source>
        <strain evidence="3 4">DSM 14914</strain>
    </source>
</reference>
<dbReference type="InterPro" id="IPR041985">
    <property type="entry name" value="Ribosomal_eL14_KOW"/>
</dbReference>
<dbReference type="SUPFAM" id="SSF50104">
    <property type="entry name" value="Translation proteins SH3-like domain"/>
    <property type="match status" value="1"/>
</dbReference>
<keyword evidence="1 3" id="KW-0689">Ribosomal protein</keyword>
<evidence type="ECO:0000256" key="1">
    <source>
        <dbReference type="ARBA" id="ARBA00022980"/>
    </source>
</evidence>
<dbReference type="InterPro" id="IPR008991">
    <property type="entry name" value="Translation_prot_SH3-like_sf"/>
</dbReference>
<keyword evidence="2" id="KW-0687">Ribonucleoprotein</keyword>
<dbReference type="Proteomes" id="UP001242811">
    <property type="component" value="Unassembled WGS sequence"/>
</dbReference>